<organism evidence="2 3">
    <name type="scientific">Dreissena polymorpha</name>
    <name type="common">Zebra mussel</name>
    <name type="synonym">Mytilus polymorpha</name>
    <dbReference type="NCBI Taxonomy" id="45954"/>
    <lineage>
        <taxon>Eukaryota</taxon>
        <taxon>Metazoa</taxon>
        <taxon>Spiralia</taxon>
        <taxon>Lophotrochozoa</taxon>
        <taxon>Mollusca</taxon>
        <taxon>Bivalvia</taxon>
        <taxon>Autobranchia</taxon>
        <taxon>Heteroconchia</taxon>
        <taxon>Euheterodonta</taxon>
        <taxon>Imparidentia</taxon>
        <taxon>Neoheterodontei</taxon>
        <taxon>Myida</taxon>
        <taxon>Dreissenoidea</taxon>
        <taxon>Dreissenidae</taxon>
        <taxon>Dreissena</taxon>
    </lineage>
</organism>
<feature type="compositionally biased region" description="Basic and acidic residues" evidence="1">
    <location>
        <begin position="26"/>
        <end position="38"/>
    </location>
</feature>
<name>A0A9D4JLB8_DREPO</name>
<dbReference type="AlphaFoldDB" id="A0A9D4JLB8"/>
<dbReference type="Proteomes" id="UP000828390">
    <property type="component" value="Unassembled WGS sequence"/>
</dbReference>
<gene>
    <name evidence="2" type="ORF">DPMN_139992</name>
</gene>
<feature type="region of interest" description="Disordered" evidence="1">
    <location>
        <begin position="60"/>
        <end position="109"/>
    </location>
</feature>
<dbReference type="EMBL" id="JAIWYP010000006">
    <property type="protein sequence ID" value="KAH3811582.1"/>
    <property type="molecule type" value="Genomic_DNA"/>
</dbReference>
<sequence length="318" mass="35470">MYQLVDRDWISSKIWRLPTLPPPKQQDYDPTRGQRDIRYPTGSDLLKAVGKDEVLDYEDMDEEKMLASPFNSTSTGSPRRSPRLLKSSCHTPEIRNSPTRTEAKPMEEETVVTCSPIADLTTEAHPMEVDGTVVTGSPTKDLTSELQDTSAVRVCSSTLDVSGMSTLQKEKGASSEGASSSSEDRSRVQLAGARPKTYSRREAEEPVRHVPMKNPEYSVRSSLQKGAMSEGAYTSYEDRLHRIHWADARPKTCNRRDVEPARTVQIKNPEYPVGILKRNVPVGEGGDEFVISMPVLKRAKTCDLLTTAKDKAEERREG</sequence>
<evidence type="ECO:0000313" key="3">
    <source>
        <dbReference type="Proteomes" id="UP000828390"/>
    </source>
</evidence>
<protein>
    <submittedName>
        <fullName evidence="2">Uncharacterized protein</fullName>
    </submittedName>
</protein>
<reference evidence="2" key="1">
    <citation type="journal article" date="2019" name="bioRxiv">
        <title>The Genome of the Zebra Mussel, Dreissena polymorpha: A Resource for Invasive Species Research.</title>
        <authorList>
            <person name="McCartney M.A."/>
            <person name="Auch B."/>
            <person name="Kono T."/>
            <person name="Mallez S."/>
            <person name="Zhang Y."/>
            <person name="Obille A."/>
            <person name="Becker A."/>
            <person name="Abrahante J.E."/>
            <person name="Garbe J."/>
            <person name="Badalamenti J.P."/>
            <person name="Herman A."/>
            <person name="Mangelson H."/>
            <person name="Liachko I."/>
            <person name="Sullivan S."/>
            <person name="Sone E.D."/>
            <person name="Koren S."/>
            <person name="Silverstein K.A.T."/>
            <person name="Beckman K.B."/>
            <person name="Gohl D.M."/>
        </authorList>
    </citation>
    <scope>NUCLEOTIDE SEQUENCE</scope>
    <source>
        <strain evidence="2">Duluth1</strain>
        <tissue evidence="2">Whole animal</tissue>
    </source>
</reference>
<evidence type="ECO:0000313" key="2">
    <source>
        <dbReference type="EMBL" id="KAH3811582.1"/>
    </source>
</evidence>
<reference evidence="2" key="2">
    <citation type="submission" date="2020-11" db="EMBL/GenBank/DDBJ databases">
        <authorList>
            <person name="McCartney M.A."/>
            <person name="Auch B."/>
            <person name="Kono T."/>
            <person name="Mallez S."/>
            <person name="Becker A."/>
            <person name="Gohl D.M."/>
            <person name="Silverstein K.A.T."/>
            <person name="Koren S."/>
            <person name="Bechman K.B."/>
            <person name="Herman A."/>
            <person name="Abrahante J.E."/>
            <person name="Garbe J."/>
        </authorList>
    </citation>
    <scope>NUCLEOTIDE SEQUENCE</scope>
    <source>
        <strain evidence="2">Duluth1</strain>
        <tissue evidence="2">Whole animal</tissue>
    </source>
</reference>
<feature type="region of interest" description="Disordered" evidence="1">
    <location>
        <begin position="20"/>
        <end position="42"/>
    </location>
</feature>
<comment type="caution">
    <text evidence="2">The sequence shown here is derived from an EMBL/GenBank/DDBJ whole genome shotgun (WGS) entry which is preliminary data.</text>
</comment>
<keyword evidence="3" id="KW-1185">Reference proteome</keyword>
<feature type="compositionally biased region" description="Low complexity" evidence="1">
    <location>
        <begin position="72"/>
        <end position="88"/>
    </location>
</feature>
<feature type="region of interest" description="Disordered" evidence="1">
    <location>
        <begin position="163"/>
        <end position="206"/>
    </location>
</feature>
<evidence type="ECO:0000256" key="1">
    <source>
        <dbReference type="SAM" id="MobiDB-lite"/>
    </source>
</evidence>
<proteinExistence type="predicted"/>
<accession>A0A9D4JLB8</accession>